<dbReference type="GO" id="GO:0016616">
    <property type="term" value="F:oxidoreductase activity, acting on the CH-OH group of donors, NAD or NADP as acceptor"/>
    <property type="evidence" value="ECO:0007669"/>
    <property type="project" value="TreeGrafter"/>
</dbReference>
<dbReference type="GO" id="GO:0008206">
    <property type="term" value="P:bile acid metabolic process"/>
    <property type="evidence" value="ECO:0007669"/>
    <property type="project" value="UniProtKB-ARBA"/>
</dbReference>
<evidence type="ECO:0000313" key="3">
    <source>
        <dbReference type="EMBL" id="RJP14503.1"/>
    </source>
</evidence>
<dbReference type="InterPro" id="IPR002347">
    <property type="entry name" value="SDR_fam"/>
</dbReference>
<dbReference type="InterPro" id="IPR036291">
    <property type="entry name" value="NAD(P)-bd_dom_sf"/>
</dbReference>
<name>A0A3A4MWD6_9STRE</name>
<dbReference type="Proteomes" id="UP000265600">
    <property type="component" value="Unassembled WGS sequence"/>
</dbReference>
<dbReference type="GO" id="GO:0006633">
    <property type="term" value="P:fatty acid biosynthetic process"/>
    <property type="evidence" value="ECO:0007669"/>
    <property type="project" value="TreeGrafter"/>
</dbReference>
<comment type="caution">
    <text evidence="3">The sequence shown here is derived from an EMBL/GenBank/DDBJ whole genome shotgun (WGS) entry which is preliminary data.</text>
</comment>
<organism evidence="3 4">
    <name type="scientific">Streptococcus pseudopneumoniae</name>
    <dbReference type="NCBI Taxonomy" id="257758"/>
    <lineage>
        <taxon>Bacteria</taxon>
        <taxon>Bacillati</taxon>
        <taxon>Bacillota</taxon>
        <taxon>Bacilli</taxon>
        <taxon>Lactobacillales</taxon>
        <taxon>Streptococcaceae</taxon>
        <taxon>Streptococcus</taxon>
    </lineage>
</organism>
<reference evidence="4" key="1">
    <citation type="submission" date="2018-02" db="EMBL/GenBank/DDBJ databases">
        <authorList>
            <person name="Handem S."/>
        </authorList>
    </citation>
    <scope>NUCLEOTIDE SEQUENCE [LARGE SCALE GENOMIC DNA]</scope>
    <source>
        <strain evidence="4">Spain3473</strain>
    </source>
</reference>
<gene>
    <name evidence="3" type="ORF">C5O69_03210</name>
</gene>
<dbReference type="GO" id="GO:0048038">
    <property type="term" value="F:quinone binding"/>
    <property type="evidence" value="ECO:0007669"/>
    <property type="project" value="TreeGrafter"/>
</dbReference>
<evidence type="ECO:0000313" key="4">
    <source>
        <dbReference type="Proteomes" id="UP000265600"/>
    </source>
</evidence>
<accession>A0A3A4MWD6</accession>
<dbReference type="PRINTS" id="PR00081">
    <property type="entry name" value="GDHRDH"/>
</dbReference>
<protein>
    <submittedName>
        <fullName evidence="3">Beta-ketoacyl-ACP reductase</fullName>
    </submittedName>
</protein>
<evidence type="ECO:0000256" key="2">
    <source>
        <dbReference type="ARBA" id="ARBA00023002"/>
    </source>
</evidence>
<keyword evidence="2" id="KW-0560">Oxidoreductase</keyword>
<dbReference type="PANTHER" id="PTHR42760:SF133">
    <property type="entry name" value="3-OXOACYL-[ACYL-CARRIER-PROTEIN] REDUCTASE"/>
    <property type="match status" value="1"/>
</dbReference>
<dbReference type="SUPFAM" id="SSF51735">
    <property type="entry name" value="NAD(P)-binding Rossmann-fold domains"/>
    <property type="match status" value="1"/>
</dbReference>
<dbReference type="EMBL" id="PTTJ01000064">
    <property type="protein sequence ID" value="RJP14503.1"/>
    <property type="molecule type" value="Genomic_DNA"/>
</dbReference>
<dbReference type="Gene3D" id="3.40.50.720">
    <property type="entry name" value="NAD(P)-binding Rossmann-like Domain"/>
    <property type="match status" value="1"/>
</dbReference>
<dbReference type="AlphaFoldDB" id="A0A3A4MWD6"/>
<comment type="similarity">
    <text evidence="1">Belongs to the short-chain dehydrogenases/reductases (SDR) family.</text>
</comment>
<dbReference type="FunFam" id="3.40.50.720:FF:000084">
    <property type="entry name" value="Short-chain dehydrogenase reductase"/>
    <property type="match status" value="1"/>
</dbReference>
<dbReference type="RefSeq" id="WP_119946719.1">
    <property type="nucleotide sequence ID" value="NZ_PTTJ01000064.1"/>
</dbReference>
<sequence>MSKVAIVTGGTREIGYSVTKHLLDLGYTVYIFGTIDRTEEELQSVKHADFNYMRVDVLVNYAGITRDKKINFMIDKAWKYVIEINLNGTFWTVKQANKYMMKNKGGAIVNISSVLSHKTVVGQINYSSSKAEVEALTRSSVLELAKNNIRVNSISPGYIDTNMLSSLEKIHDIIESIPLNRLGDVQDVSDFVCFLLSDKAKYITGQNFIIDGGLSL</sequence>
<proteinExistence type="inferred from homology"/>
<evidence type="ECO:0000256" key="1">
    <source>
        <dbReference type="ARBA" id="ARBA00006484"/>
    </source>
</evidence>
<dbReference type="Pfam" id="PF13561">
    <property type="entry name" value="adh_short_C2"/>
    <property type="match status" value="1"/>
</dbReference>
<dbReference type="PRINTS" id="PR00080">
    <property type="entry name" value="SDRFAMILY"/>
</dbReference>
<dbReference type="PANTHER" id="PTHR42760">
    <property type="entry name" value="SHORT-CHAIN DEHYDROGENASES/REDUCTASES FAMILY MEMBER"/>
    <property type="match status" value="1"/>
</dbReference>